<reference evidence="1" key="1">
    <citation type="journal article" date="2016" name="Sci. Rep.">
        <title>Molecular characterization of firefly nuptial gifts: a multi-omics approach sheds light on postcopulatory sexual selection.</title>
        <authorList>
            <person name="Al-Wathiqui N."/>
            <person name="Fallon T.R."/>
            <person name="South A."/>
            <person name="Weng J.K."/>
            <person name="Lewis S.M."/>
        </authorList>
    </citation>
    <scope>NUCLEOTIDE SEQUENCE</scope>
</reference>
<dbReference type="EMBL" id="GEZM01056740">
    <property type="protein sequence ID" value="JAV72594.1"/>
    <property type="molecule type" value="Transcribed_RNA"/>
</dbReference>
<proteinExistence type="predicted"/>
<evidence type="ECO:0000313" key="1">
    <source>
        <dbReference type="EMBL" id="JAV72594.1"/>
    </source>
</evidence>
<accession>A0A1Y1LG41</accession>
<dbReference type="AlphaFoldDB" id="A0A1Y1LG41"/>
<organism evidence="1">
    <name type="scientific">Photinus pyralis</name>
    <name type="common">Common eastern firefly</name>
    <name type="synonym">Lampyris pyralis</name>
    <dbReference type="NCBI Taxonomy" id="7054"/>
    <lineage>
        <taxon>Eukaryota</taxon>
        <taxon>Metazoa</taxon>
        <taxon>Ecdysozoa</taxon>
        <taxon>Arthropoda</taxon>
        <taxon>Hexapoda</taxon>
        <taxon>Insecta</taxon>
        <taxon>Pterygota</taxon>
        <taxon>Neoptera</taxon>
        <taxon>Endopterygota</taxon>
        <taxon>Coleoptera</taxon>
        <taxon>Polyphaga</taxon>
        <taxon>Elateriformia</taxon>
        <taxon>Elateroidea</taxon>
        <taxon>Lampyridae</taxon>
        <taxon>Lampyrinae</taxon>
        <taxon>Photinus</taxon>
    </lineage>
</organism>
<name>A0A1Y1LG41_PHOPY</name>
<protein>
    <submittedName>
        <fullName evidence="1">Uncharacterized protein</fullName>
    </submittedName>
</protein>
<sequence length="120" mass="14038">MMCRLHFELWKERDMLGINLRQWPQRKASLLNMPRQRRVFLVGWVEITRQIKSLQVRCGLDDRDLDGLDICRLDQGQYGSWRVGHNVAPGVHGINIVRYGALHTVNIMNNMQDTIMTGHQ</sequence>